<gene>
    <name evidence="2" type="ORF">FHS36_005481</name>
</gene>
<evidence type="ECO:0000313" key="2">
    <source>
        <dbReference type="EMBL" id="MBB5122010.1"/>
    </source>
</evidence>
<protein>
    <submittedName>
        <fullName evidence="2">Uncharacterized protein</fullName>
    </submittedName>
</protein>
<feature type="compositionally biased region" description="Low complexity" evidence="1">
    <location>
        <begin position="71"/>
        <end position="105"/>
    </location>
</feature>
<comment type="caution">
    <text evidence="2">The sequence shown here is derived from an EMBL/GenBank/DDBJ whole genome shotgun (WGS) entry which is preliminary data.</text>
</comment>
<proteinExistence type="predicted"/>
<sequence length="245" mass="24929">MPDFFDRLLARHAPTRAGTPADVPRLRPRLPGPFERAGTTEPGTPGPPGEPAPAPPPARTSGTPPVPAPLRPAATTAAAPPRAAAPAREHPAASAVRLVPARPLLVAPPLPPATTAPAESDRAPRRRLADARPGAVGRSAGPTARPPAPNASRTAAPGSAAPPAPAVRPRPPQRPAASAAPGDRRRRQPAERVVHVSIGRLEVTAAERRQDPPAPGGRAGTGRGGRPEPVMTLDRYLGGAKGQGA</sequence>
<feature type="region of interest" description="Disordered" evidence="1">
    <location>
        <begin position="1"/>
        <end position="245"/>
    </location>
</feature>
<dbReference type="AlphaFoldDB" id="A0A7W8BES9"/>
<dbReference type="EMBL" id="JACHJF010000023">
    <property type="protein sequence ID" value="MBB5122010.1"/>
    <property type="molecule type" value="Genomic_DNA"/>
</dbReference>
<dbReference type="RefSeq" id="WP_184743862.1">
    <property type="nucleotide sequence ID" value="NZ_JACHJF010000023.1"/>
</dbReference>
<feature type="compositionally biased region" description="Basic and acidic residues" evidence="1">
    <location>
        <begin position="119"/>
        <end position="130"/>
    </location>
</feature>
<reference evidence="2 3" key="1">
    <citation type="submission" date="2020-08" db="EMBL/GenBank/DDBJ databases">
        <title>Genomic Encyclopedia of Type Strains, Phase III (KMG-III): the genomes of soil and plant-associated and newly described type strains.</title>
        <authorList>
            <person name="Whitman W."/>
        </authorList>
    </citation>
    <scope>NUCLEOTIDE SEQUENCE [LARGE SCALE GENOMIC DNA]</scope>
    <source>
        <strain evidence="2 3">CECT 3259</strain>
    </source>
</reference>
<feature type="compositionally biased region" description="Pro residues" evidence="1">
    <location>
        <begin position="44"/>
        <end position="70"/>
    </location>
</feature>
<evidence type="ECO:0000256" key="1">
    <source>
        <dbReference type="SAM" id="MobiDB-lite"/>
    </source>
</evidence>
<accession>A0A7W8BES9</accession>
<name>A0A7W8BES9_STREU</name>
<organism evidence="2 3">
    <name type="scientific">Streptomyces eurocidicus</name>
    <name type="common">Streptoverticillium eurocidicus</name>
    <dbReference type="NCBI Taxonomy" id="66423"/>
    <lineage>
        <taxon>Bacteria</taxon>
        <taxon>Bacillati</taxon>
        <taxon>Actinomycetota</taxon>
        <taxon>Actinomycetes</taxon>
        <taxon>Kitasatosporales</taxon>
        <taxon>Streptomycetaceae</taxon>
        <taxon>Streptomyces</taxon>
    </lineage>
</organism>
<dbReference type="Proteomes" id="UP000528608">
    <property type="component" value="Unassembled WGS sequence"/>
</dbReference>
<feature type="compositionally biased region" description="Pro residues" evidence="1">
    <location>
        <begin position="160"/>
        <end position="174"/>
    </location>
</feature>
<evidence type="ECO:0000313" key="3">
    <source>
        <dbReference type="Proteomes" id="UP000528608"/>
    </source>
</evidence>